<accession>A0A5J4QDI0</accession>
<evidence type="ECO:0000256" key="1">
    <source>
        <dbReference type="SAM" id="Phobius"/>
    </source>
</evidence>
<evidence type="ECO:0000313" key="2">
    <source>
        <dbReference type="EMBL" id="KAA6319735.1"/>
    </source>
</evidence>
<keyword evidence="1" id="KW-0472">Membrane</keyword>
<dbReference type="EMBL" id="SNRY01003789">
    <property type="protein sequence ID" value="KAA6319735.1"/>
    <property type="molecule type" value="Genomic_DNA"/>
</dbReference>
<comment type="caution">
    <text evidence="2">The sequence shown here is derived from an EMBL/GenBank/DDBJ whole genome shotgun (WGS) entry which is preliminary data.</text>
</comment>
<organism evidence="2">
    <name type="scientific">termite gut metagenome</name>
    <dbReference type="NCBI Taxonomy" id="433724"/>
    <lineage>
        <taxon>unclassified sequences</taxon>
        <taxon>metagenomes</taxon>
        <taxon>organismal metagenomes</taxon>
    </lineage>
</organism>
<proteinExistence type="predicted"/>
<protein>
    <recommendedName>
        <fullName evidence="3">AlgX/AlgJ SGNH hydrolase-like domain-containing protein</fullName>
    </recommendedName>
</protein>
<sequence>MKRFLIKISYTVLPFLLPFCIIGIFYNFCISPNESGDLGRLGKIAFGKDYVQAIESNYLTDIMVDNFNGEICNNYDIITIGDSFSQQGVFGYQNYLAHYKNERILNIQCFRGMGPEQTALILFNSGFFTLFSPKVVIVTSCERNIVNRLLPLKFSTQYLRDEILKQYQKKRVINDEKDFVHETINYLRLCLNYNNPVRRVKLNQPLFSVYKNELYFYKDDLLRTDINGDELNIIYENISSMNQQFTSNGIQFFYIITPDKYDLYTPFIIDNPYPINKTLDYFNFPDSSYIINTKLFLQPLIKNGIKDVYMVNDTHWSYIASKALAEKLTQMINFKN</sequence>
<feature type="transmembrane region" description="Helical" evidence="1">
    <location>
        <begin position="12"/>
        <end position="28"/>
    </location>
</feature>
<dbReference type="AlphaFoldDB" id="A0A5J4QDI0"/>
<reference evidence="2" key="1">
    <citation type="submission" date="2019-03" db="EMBL/GenBank/DDBJ databases">
        <title>Single cell metagenomics reveals metabolic interactions within the superorganism composed of flagellate Streblomastix strix and complex community of Bacteroidetes bacteria on its surface.</title>
        <authorList>
            <person name="Treitli S.C."/>
            <person name="Kolisko M."/>
            <person name="Husnik F."/>
            <person name="Keeling P."/>
            <person name="Hampl V."/>
        </authorList>
    </citation>
    <scope>NUCLEOTIDE SEQUENCE</scope>
    <source>
        <strain evidence="2">STM</strain>
    </source>
</reference>
<evidence type="ECO:0008006" key="3">
    <source>
        <dbReference type="Google" id="ProtNLM"/>
    </source>
</evidence>
<keyword evidence="1" id="KW-1133">Transmembrane helix</keyword>
<keyword evidence="1" id="KW-0812">Transmembrane</keyword>
<name>A0A5J4QDI0_9ZZZZ</name>
<gene>
    <name evidence="2" type="ORF">EZS27_030402</name>
</gene>